<keyword evidence="1" id="KW-0812">Transmembrane</keyword>
<dbReference type="InterPro" id="IPR002823">
    <property type="entry name" value="DUF112_TM"/>
</dbReference>
<sequence>MFDMFVTGFSMIANPMAYLLILIGSILGIFFGAVPGMTSSMGIALVLPVTYSMGIVEGMAILLGIYIGSISGGLITAILFNIPGTPASIATTFDGYPMAMRGEGGKALRVGMFYSFLGGMFSLLVLFYVSPPLAKFALKFGPVEYFSIGILSLTLIASLSGDDLVKGIISAMIGVALTTIGMAPIDSVKRFTFGIGALNGGVQLLPVLIGVYAVLEILKSAENSDAGYGEIPAFKAKGLGVSLKEFKQQFVNFVRSSVVGTVIGILPGLGATISNILAYSIAKDSSNHPEKFGTGVVDGLIASETANNAVSGGAMIPMLTMGIPGDAGTAMLLAAFMLHGITPGPLLFREHGPIVYSIFAILIVANVFTLIIEMYGLKVFLKLLDIPKQFLYPIIIVLATIGAYGLNNRLFDVLCIFIFAVLGYVLDKNEFPLAPLVLGFVIGPIIELNLRRGLMSTYGSFGAFFTRPISAVVLVMTLVLLVFSSLKSRKRQKTART</sequence>
<protein>
    <submittedName>
        <fullName evidence="3">Tripartite tricarboxylate transporter permease</fullName>
    </submittedName>
</protein>
<feature type="transmembrane region" description="Helical" evidence="1">
    <location>
        <begin position="58"/>
        <end position="80"/>
    </location>
</feature>
<keyword evidence="1" id="KW-1133">Transmembrane helix</keyword>
<name>A0ABY4DEU5_9SPIR</name>
<dbReference type="EMBL" id="CP094929">
    <property type="protein sequence ID" value="UOM51639.1"/>
    <property type="molecule type" value="Genomic_DNA"/>
</dbReference>
<feature type="transmembrane region" description="Helical" evidence="1">
    <location>
        <begin position="164"/>
        <end position="185"/>
    </location>
</feature>
<keyword evidence="1" id="KW-0472">Membrane</keyword>
<evidence type="ECO:0000259" key="2">
    <source>
        <dbReference type="Pfam" id="PF01970"/>
    </source>
</evidence>
<feature type="transmembrane region" description="Helical" evidence="1">
    <location>
        <begin position="354"/>
        <end position="377"/>
    </location>
</feature>
<feature type="transmembrane region" description="Helical" evidence="1">
    <location>
        <begin position="136"/>
        <end position="157"/>
    </location>
</feature>
<dbReference type="RefSeq" id="WP_244773193.1">
    <property type="nucleotide sequence ID" value="NZ_CP094929.1"/>
</dbReference>
<feature type="transmembrane region" description="Helical" evidence="1">
    <location>
        <begin position="462"/>
        <end position="483"/>
    </location>
</feature>
<feature type="transmembrane region" description="Helical" evidence="1">
    <location>
        <begin position="107"/>
        <end position="130"/>
    </location>
</feature>
<dbReference type="Proteomes" id="UP000829708">
    <property type="component" value="Chromosome"/>
</dbReference>
<reference evidence="4" key="1">
    <citation type="journal article" date="2024" name="J Bioinform Genom">
        <title>Complete genome sequence of the type strain bacterium Sphaerochaeta associata GLS2t (VKM B-2742)t.</title>
        <authorList>
            <person name="Troshina O.Y."/>
            <person name="Tepeeva A.N."/>
            <person name="Arzamasceva V.O."/>
            <person name="Whitman W.B."/>
            <person name="Varghese N."/>
            <person name="Shapiro N."/>
            <person name="Woyke T."/>
            <person name="Kripides N.C."/>
            <person name="Vasilenko O.V."/>
        </authorList>
    </citation>
    <scope>NUCLEOTIDE SEQUENCE [LARGE SCALE GENOMIC DNA]</scope>
    <source>
        <strain evidence="4">GLS2T</strain>
    </source>
</reference>
<gene>
    <name evidence="3" type="ORF">MUG09_02470</name>
</gene>
<keyword evidence="4" id="KW-1185">Reference proteome</keyword>
<evidence type="ECO:0000313" key="4">
    <source>
        <dbReference type="Proteomes" id="UP000829708"/>
    </source>
</evidence>
<organism evidence="3 4">
    <name type="scientific">Sphaerochaeta associata</name>
    <dbReference type="NCBI Taxonomy" id="1129264"/>
    <lineage>
        <taxon>Bacteria</taxon>
        <taxon>Pseudomonadati</taxon>
        <taxon>Spirochaetota</taxon>
        <taxon>Spirochaetia</taxon>
        <taxon>Spirochaetales</taxon>
        <taxon>Sphaerochaetaceae</taxon>
        <taxon>Sphaerochaeta</taxon>
    </lineage>
</organism>
<dbReference type="PANTHER" id="PTHR35342:SF5">
    <property type="entry name" value="TRICARBOXYLIC TRANSPORT PROTEIN"/>
    <property type="match status" value="1"/>
</dbReference>
<accession>A0ABY4DEU5</accession>
<feature type="transmembrane region" description="Helical" evidence="1">
    <location>
        <begin position="433"/>
        <end position="450"/>
    </location>
</feature>
<evidence type="ECO:0000256" key="1">
    <source>
        <dbReference type="SAM" id="Phobius"/>
    </source>
</evidence>
<feature type="transmembrane region" description="Helical" evidence="1">
    <location>
        <begin position="327"/>
        <end position="348"/>
    </location>
</feature>
<evidence type="ECO:0000313" key="3">
    <source>
        <dbReference type="EMBL" id="UOM51639.1"/>
    </source>
</evidence>
<feature type="domain" description="DUF112" evidence="2">
    <location>
        <begin position="19"/>
        <end position="438"/>
    </location>
</feature>
<dbReference type="PANTHER" id="PTHR35342">
    <property type="entry name" value="TRICARBOXYLIC TRANSPORT PROTEIN"/>
    <property type="match status" value="1"/>
</dbReference>
<dbReference type="Pfam" id="PF01970">
    <property type="entry name" value="TctA"/>
    <property type="match status" value="1"/>
</dbReference>
<proteinExistence type="predicted"/>
<feature type="transmembrane region" description="Helical" evidence="1">
    <location>
        <begin position="191"/>
        <end position="215"/>
    </location>
</feature>
<feature type="transmembrane region" description="Helical" evidence="1">
    <location>
        <begin position="389"/>
        <end position="404"/>
    </location>
</feature>